<comment type="caution">
    <text evidence="1">Lacks conserved residue(s) required for the propagation of feature annotation.</text>
</comment>
<organism evidence="2 3">
    <name type="scientific">Alcanivorax jadensis T9</name>
    <dbReference type="NCBI Taxonomy" id="1177181"/>
    <lineage>
        <taxon>Bacteria</taxon>
        <taxon>Pseudomonadati</taxon>
        <taxon>Pseudomonadota</taxon>
        <taxon>Gammaproteobacteria</taxon>
        <taxon>Oceanospirillales</taxon>
        <taxon>Alcanivoracaceae</taxon>
        <taxon>Alcanivorax</taxon>
    </lineage>
</organism>
<evidence type="ECO:0000313" key="3">
    <source>
        <dbReference type="Proteomes" id="UP000029443"/>
    </source>
</evidence>
<dbReference type="Proteomes" id="UP000029443">
    <property type="component" value="Unassembled WGS sequence"/>
</dbReference>
<feature type="binding site" evidence="1">
    <location>
        <position position="173"/>
    </location>
    <ligand>
        <name>S-adenosyl-L-methionine</name>
        <dbReference type="ChEBI" id="CHEBI:59789"/>
    </ligand>
</feature>
<dbReference type="InterPro" id="IPR029063">
    <property type="entry name" value="SAM-dependent_MTases_sf"/>
</dbReference>
<dbReference type="Pfam" id="PF04445">
    <property type="entry name" value="SAM_MT"/>
    <property type="match status" value="1"/>
</dbReference>
<dbReference type="PANTHER" id="PTHR36112:SF1">
    <property type="entry name" value="RIBOSOMAL RNA SMALL SUBUNIT METHYLTRANSFERASE J"/>
    <property type="match status" value="1"/>
</dbReference>
<keyword evidence="1" id="KW-0489">Methyltransferase</keyword>
<evidence type="ECO:0000256" key="1">
    <source>
        <dbReference type="HAMAP-Rule" id="MF_01523"/>
    </source>
</evidence>
<sequence length="250" mass="27526">MRYWRGWPDSMLATVLGLLPGCPDGLPGTPVEEADRAVELGLPLVLGWHEERLSLWRPQGRETPLSVSFNDGKQGYRLTAERVRHERLIKALGKPREETFTVLDATAGLGRDAALIAMAGFPVLLAERSPILHAMLADGLRRAPAELAAAMQLLPCADAGAHTLPPLHAVYLDPMFPSRDKSAAVKKDLQWLQQLAAYPDQNEEAALLEWALGLDPHRVVVKRPGKAEPLAKRSPHHQIAGKAIRFDVYE</sequence>
<dbReference type="RefSeq" id="WP_232221961.1">
    <property type="nucleotide sequence ID" value="NZ_ARXU01000001.1"/>
</dbReference>
<keyword evidence="1" id="KW-0698">rRNA processing</keyword>
<keyword evidence="1" id="KW-0963">Cytoplasm</keyword>
<reference evidence="2 3" key="1">
    <citation type="submission" date="2012-09" db="EMBL/GenBank/DDBJ databases">
        <title>Genome Sequence of alkane-degrading Bacterium Alcanivorax jadensis T9.</title>
        <authorList>
            <person name="Lai Q."/>
            <person name="Shao Z."/>
        </authorList>
    </citation>
    <scope>NUCLEOTIDE SEQUENCE [LARGE SCALE GENOMIC DNA]</scope>
    <source>
        <strain evidence="2 3">T9</strain>
    </source>
</reference>
<dbReference type="EC" id="2.1.1.242" evidence="1"/>
<dbReference type="SUPFAM" id="SSF53335">
    <property type="entry name" value="S-adenosyl-L-methionine-dependent methyltransferases"/>
    <property type="match status" value="1"/>
</dbReference>
<keyword evidence="3" id="KW-1185">Reference proteome</keyword>
<dbReference type="InterPro" id="IPR007536">
    <property type="entry name" value="16SrRNA_methylTrfase_J"/>
</dbReference>
<comment type="catalytic activity">
    <reaction evidence="1">
        <text>guanosine(1516) in 16S rRNA + S-adenosyl-L-methionine = N(2)-methylguanosine(1516) in 16S rRNA + S-adenosyl-L-homocysteine + H(+)</text>
        <dbReference type="Rhea" id="RHEA:43220"/>
        <dbReference type="Rhea" id="RHEA-COMP:10412"/>
        <dbReference type="Rhea" id="RHEA-COMP:10413"/>
        <dbReference type="ChEBI" id="CHEBI:15378"/>
        <dbReference type="ChEBI" id="CHEBI:57856"/>
        <dbReference type="ChEBI" id="CHEBI:59789"/>
        <dbReference type="ChEBI" id="CHEBI:74269"/>
        <dbReference type="ChEBI" id="CHEBI:74481"/>
        <dbReference type="EC" id="2.1.1.242"/>
    </reaction>
</comment>
<accession>A0ABR4WHM1</accession>
<protein>
    <recommendedName>
        <fullName evidence="1">Ribosomal RNA small subunit methyltransferase J</fullName>
        <ecNumber evidence="1">2.1.1.242</ecNumber>
    </recommendedName>
    <alternativeName>
        <fullName evidence="1">16S rRNA m2G1516 methyltransferase</fullName>
    </alternativeName>
    <alternativeName>
        <fullName evidence="1">rRNA (guanine-N(2)-)-methyltransferase</fullName>
    </alternativeName>
</protein>
<feature type="binding site" evidence="1">
    <location>
        <begin position="127"/>
        <end position="128"/>
    </location>
    <ligand>
        <name>S-adenosyl-L-methionine</name>
        <dbReference type="ChEBI" id="CHEBI:59789"/>
    </ligand>
</feature>
<comment type="subcellular location">
    <subcellularLocation>
        <location evidence="1">Cytoplasm</location>
    </subcellularLocation>
</comment>
<name>A0ABR4WHM1_9GAMM</name>
<proteinExistence type="inferred from homology"/>
<dbReference type="EMBL" id="ARXU01000001">
    <property type="protein sequence ID" value="KGD63114.1"/>
    <property type="molecule type" value="Genomic_DNA"/>
</dbReference>
<keyword evidence="1" id="KW-0808">Transferase</keyword>
<dbReference type="PANTHER" id="PTHR36112">
    <property type="entry name" value="RIBOSOMAL RNA SMALL SUBUNIT METHYLTRANSFERASE J"/>
    <property type="match status" value="1"/>
</dbReference>
<gene>
    <name evidence="1" type="primary">rsmJ</name>
    <name evidence="2" type="ORF">T9A_00434</name>
</gene>
<keyword evidence="1" id="KW-0949">S-adenosyl-L-methionine</keyword>
<evidence type="ECO:0000313" key="2">
    <source>
        <dbReference type="EMBL" id="KGD63114.1"/>
    </source>
</evidence>
<feature type="binding site" evidence="1">
    <location>
        <begin position="111"/>
        <end position="112"/>
    </location>
    <ligand>
        <name>S-adenosyl-L-methionine</name>
        <dbReference type="ChEBI" id="CHEBI:59789"/>
    </ligand>
</feature>
<dbReference type="Gene3D" id="3.40.50.150">
    <property type="entry name" value="Vaccinia Virus protein VP39"/>
    <property type="match status" value="1"/>
</dbReference>
<comment type="caution">
    <text evidence="2">The sequence shown here is derived from an EMBL/GenBank/DDBJ whole genome shotgun (WGS) entry which is preliminary data.</text>
</comment>
<comment type="similarity">
    <text evidence="1">Belongs to the methyltransferase superfamily. RsmJ family.</text>
</comment>
<dbReference type="HAMAP" id="MF_01523">
    <property type="entry name" value="16SrRNA_methyltr_J"/>
    <property type="match status" value="1"/>
</dbReference>
<comment type="function">
    <text evidence="1">Specifically methylates the guanosine in position 1516 of 16S rRNA.</text>
</comment>